<dbReference type="PRINTS" id="PR00633">
    <property type="entry name" value="RCCNDNSATION"/>
</dbReference>
<name>D7FZ17_ECTSI</name>
<dbReference type="PROSITE" id="PS50012">
    <property type="entry name" value="RCC1_3"/>
    <property type="match status" value="3"/>
</dbReference>
<feature type="compositionally biased region" description="Low complexity" evidence="4">
    <location>
        <begin position="538"/>
        <end position="555"/>
    </location>
</feature>
<dbReference type="OrthoDB" id="538768at2759"/>
<keyword evidence="7" id="KW-1185">Reference proteome</keyword>
<dbReference type="Pfam" id="PF04886">
    <property type="entry name" value="PT"/>
    <property type="match status" value="1"/>
</dbReference>
<evidence type="ECO:0000313" key="7">
    <source>
        <dbReference type="Proteomes" id="UP000002630"/>
    </source>
</evidence>
<evidence type="ECO:0000256" key="3">
    <source>
        <dbReference type="PROSITE-ProRule" id="PRU00235"/>
    </source>
</evidence>
<reference evidence="6 7" key="1">
    <citation type="journal article" date="2010" name="Nature">
        <title>The Ectocarpus genome and the independent evolution of multicellularity in brown algae.</title>
        <authorList>
            <person name="Cock J.M."/>
            <person name="Sterck L."/>
            <person name="Rouze P."/>
            <person name="Scornet D."/>
            <person name="Allen A.E."/>
            <person name="Amoutzias G."/>
            <person name="Anthouard V."/>
            <person name="Artiguenave F."/>
            <person name="Aury J.M."/>
            <person name="Badger J.H."/>
            <person name="Beszteri B."/>
            <person name="Billiau K."/>
            <person name="Bonnet E."/>
            <person name="Bothwell J.H."/>
            <person name="Bowler C."/>
            <person name="Boyen C."/>
            <person name="Brownlee C."/>
            <person name="Carrano C.J."/>
            <person name="Charrier B."/>
            <person name="Cho G.Y."/>
            <person name="Coelho S.M."/>
            <person name="Collen J."/>
            <person name="Corre E."/>
            <person name="Da Silva C."/>
            <person name="Delage L."/>
            <person name="Delaroque N."/>
            <person name="Dittami S.M."/>
            <person name="Doulbeau S."/>
            <person name="Elias M."/>
            <person name="Farnham G."/>
            <person name="Gachon C.M."/>
            <person name="Gschloessl B."/>
            <person name="Heesch S."/>
            <person name="Jabbari K."/>
            <person name="Jubin C."/>
            <person name="Kawai H."/>
            <person name="Kimura K."/>
            <person name="Kloareg B."/>
            <person name="Kupper F.C."/>
            <person name="Lang D."/>
            <person name="Le Bail A."/>
            <person name="Leblanc C."/>
            <person name="Lerouge P."/>
            <person name="Lohr M."/>
            <person name="Lopez P.J."/>
            <person name="Martens C."/>
            <person name="Maumus F."/>
            <person name="Michel G."/>
            <person name="Miranda-Saavedra D."/>
            <person name="Morales J."/>
            <person name="Moreau H."/>
            <person name="Motomura T."/>
            <person name="Nagasato C."/>
            <person name="Napoli C.A."/>
            <person name="Nelson D.R."/>
            <person name="Nyvall-Collen P."/>
            <person name="Peters A.F."/>
            <person name="Pommier C."/>
            <person name="Potin P."/>
            <person name="Poulain J."/>
            <person name="Quesneville H."/>
            <person name="Read B."/>
            <person name="Rensing S.A."/>
            <person name="Ritter A."/>
            <person name="Rousvoal S."/>
            <person name="Samanta M."/>
            <person name="Samson G."/>
            <person name="Schroeder D.C."/>
            <person name="Segurens B."/>
            <person name="Strittmatter M."/>
            <person name="Tonon T."/>
            <person name="Tregear J.W."/>
            <person name="Valentin K."/>
            <person name="von Dassow P."/>
            <person name="Yamagishi T."/>
            <person name="Van de Peer Y."/>
            <person name="Wincker P."/>
        </authorList>
    </citation>
    <scope>NUCLEOTIDE SEQUENCE [LARGE SCALE GENOMIC DNA]</scope>
    <source>
        <strain evidence="7">Ec32 / CCAP1310/4</strain>
    </source>
</reference>
<feature type="compositionally biased region" description="Polar residues" evidence="4">
    <location>
        <begin position="498"/>
        <end position="515"/>
    </location>
</feature>
<dbReference type="InterPro" id="IPR006970">
    <property type="entry name" value="PT"/>
</dbReference>
<feature type="repeat" description="RCC1" evidence="3">
    <location>
        <begin position="46"/>
        <end position="105"/>
    </location>
</feature>
<feature type="region of interest" description="Disordered" evidence="4">
    <location>
        <begin position="465"/>
        <end position="570"/>
    </location>
</feature>
<evidence type="ECO:0000256" key="1">
    <source>
        <dbReference type="ARBA" id="ARBA00022729"/>
    </source>
</evidence>
<dbReference type="eggNOG" id="KOG1426">
    <property type="taxonomic scope" value="Eukaryota"/>
</dbReference>
<keyword evidence="1 5" id="KW-0732">Signal</keyword>
<dbReference type="Pfam" id="PF13540">
    <property type="entry name" value="RCC1_2"/>
    <property type="match status" value="6"/>
</dbReference>
<sequence>MANSLLVCLVAAALAAVMAALPAAEARDTATMSGGYQHSCVVTADATVKCFGYNKNGELGLGDAETRGDESGEMGDLLPDVDLGTGAVAIAVSAGWQHTCALLEGGSVKCWGRNDWGQLGKGDFLDRGDDPATMGNNLTAVDLGTAPSGNGTAVAVAITTGQQFTCVLVEGGGVKCFGRNDEGQCGRGNLDTNVGSNGLEDMGDNLPYVNLGTGVEMISVSSGTASTCAALLGGGVKCWGGNSYGGLGVGDSYNVGDEEDDMGDNVQEVDLGTGETGYYVAYGLRHACAILMGGSVKCWGDNRSGQLGLGHVDTIGDDPFEMGDDLPYVDLGAGNTATSLSLGESHTCAILGDGSTRCWGKGFAGQLGRGEYYSRGKYVGEMGAGLAAVDLGTNATSSFLAAGADFTCAGLDDGSVKCWGLNELGALGLGDTDSRGDGADEMGDSLPAIDLGTGVTVASDIVVDDPATPAPTLAPTPSPTTQAPTPQVTPQPSTQQPMGASSTPVASTLEPSSSVAAEPTVEPTAELIAEPTEEPTEEPTAAESTTEEPTPSPTAGIDDWQDLVHSTPRR</sequence>
<dbReference type="AlphaFoldDB" id="D7FZ17"/>
<dbReference type="Gene3D" id="2.130.10.30">
    <property type="entry name" value="Regulator of chromosome condensation 1/beta-lactamase-inhibitor protein II"/>
    <property type="match status" value="2"/>
</dbReference>
<dbReference type="InterPro" id="IPR051553">
    <property type="entry name" value="Ran_GTPase-activating"/>
</dbReference>
<dbReference type="InterPro" id="IPR031305">
    <property type="entry name" value="Casein_CS"/>
</dbReference>
<dbReference type="PANTHER" id="PTHR45982">
    <property type="entry name" value="REGULATOR OF CHROMOSOME CONDENSATION"/>
    <property type="match status" value="1"/>
</dbReference>
<feature type="signal peptide" evidence="5">
    <location>
        <begin position="1"/>
        <end position="19"/>
    </location>
</feature>
<dbReference type="InterPro" id="IPR000408">
    <property type="entry name" value="Reg_chr_condens"/>
</dbReference>
<feature type="repeat" description="RCC1" evidence="3">
    <location>
        <begin position="106"/>
        <end position="171"/>
    </location>
</feature>
<feature type="compositionally biased region" description="Pro residues" evidence="4">
    <location>
        <begin position="468"/>
        <end position="478"/>
    </location>
</feature>
<organism evidence="6 7">
    <name type="scientific">Ectocarpus siliculosus</name>
    <name type="common">Brown alga</name>
    <name type="synonym">Conferva siliculosa</name>
    <dbReference type="NCBI Taxonomy" id="2880"/>
    <lineage>
        <taxon>Eukaryota</taxon>
        <taxon>Sar</taxon>
        <taxon>Stramenopiles</taxon>
        <taxon>Ochrophyta</taxon>
        <taxon>PX clade</taxon>
        <taxon>Phaeophyceae</taxon>
        <taxon>Ectocarpales</taxon>
        <taxon>Ectocarpaceae</taxon>
        <taxon>Ectocarpus</taxon>
    </lineage>
</organism>
<dbReference type="EMBL" id="FN648544">
    <property type="protein sequence ID" value="CBJ32634.1"/>
    <property type="molecule type" value="Genomic_DNA"/>
</dbReference>
<dbReference type="GO" id="GO:0005737">
    <property type="term" value="C:cytoplasm"/>
    <property type="evidence" value="ECO:0007669"/>
    <property type="project" value="TreeGrafter"/>
</dbReference>
<proteinExistence type="predicted"/>
<dbReference type="STRING" id="2880.D7FZ17"/>
<dbReference type="GO" id="GO:0005085">
    <property type="term" value="F:guanyl-nucleotide exchange factor activity"/>
    <property type="evidence" value="ECO:0007669"/>
    <property type="project" value="TreeGrafter"/>
</dbReference>
<feature type="compositionally biased region" description="Low complexity" evidence="4">
    <location>
        <begin position="479"/>
        <end position="497"/>
    </location>
</feature>
<dbReference type="PANTHER" id="PTHR45982:SF1">
    <property type="entry name" value="REGULATOR OF CHROMOSOME CONDENSATION"/>
    <property type="match status" value="1"/>
</dbReference>
<dbReference type="OMA" id="GDTVNAH"/>
<keyword evidence="2" id="KW-0677">Repeat</keyword>
<feature type="chain" id="PRO_5003095623" evidence="5">
    <location>
        <begin position="20"/>
        <end position="570"/>
    </location>
</feature>
<evidence type="ECO:0000313" key="6">
    <source>
        <dbReference type="EMBL" id="CBJ32634.1"/>
    </source>
</evidence>
<dbReference type="Proteomes" id="UP000002630">
    <property type="component" value="Linkage Group LG08"/>
</dbReference>
<dbReference type="InParanoid" id="D7FZ17"/>
<gene>
    <name evidence="6" type="ORF">Esi_0351_0012</name>
</gene>
<dbReference type="EMBL" id="FN649733">
    <property type="protein sequence ID" value="CBJ32634.1"/>
    <property type="molecule type" value="Genomic_DNA"/>
</dbReference>
<evidence type="ECO:0000256" key="2">
    <source>
        <dbReference type="ARBA" id="ARBA00022737"/>
    </source>
</evidence>
<accession>D7FZ17</accession>
<evidence type="ECO:0000256" key="5">
    <source>
        <dbReference type="SAM" id="SignalP"/>
    </source>
</evidence>
<feature type="repeat" description="RCC1" evidence="3">
    <location>
        <begin position="294"/>
        <end position="353"/>
    </location>
</feature>
<protein>
    <submittedName>
        <fullName evidence="6">Domain repeat protein</fullName>
    </submittedName>
</protein>
<dbReference type="InterPro" id="IPR009091">
    <property type="entry name" value="RCC1/BLIP-II"/>
</dbReference>
<dbReference type="PROSITE" id="PS00306">
    <property type="entry name" value="CASEIN_ALPHA_BETA"/>
    <property type="match status" value="1"/>
</dbReference>
<evidence type="ECO:0000256" key="4">
    <source>
        <dbReference type="SAM" id="MobiDB-lite"/>
    </source>
</evidence>
<dbReference type="SUPFAM" id="SSF50985">
    <property type="entry name" value="RCC1/BLIP-II"/>
    <property type="match status" value="1"/>
</dbReference>